<dbReference type="EMBL" id="JACHHD010000005">
    <property type="protein sequence ID" value="MBB5184649.1"/>
    <property type="molecule type" value="Genomic_DNA"/>
</dbReference>
<feature type="coiled-coil region" evidence="1">
    <location>
        <begin position="51"/>
        <end position="85"/>
    </location>
</feature>
<proteinExistence type="predicted"/>
<comment type="caution">
    <text evidence="2">The sequence shown here is derived from an EMBL/GenBank/DDBJ whole genome shotgun (WGS) entry which is preliminary data.</text>
</comment>
<evidence type="ECO:0000256" key="1">
    <source>
        <dbReference type="SAM" id="Coils"/>
    </source>
</evidence>
<accession>A0A7W8D0V5</accession>
<keyword evidence="1" id="KW-0175">Coiled coil</keyword>
<sequence>MAKQYKIKKNKALKPKRSLKGSPLKKIVLCGALLGGTMYLTWSGIQDLQTTAELRLSIQENQQQIEDLKEEKEQLKKTYENLSNPDYASLYARGRYHVTQDGDQVFIFPKTEDEEEKEE</sequence>
<keyword evidence="2" id="KW-0131">Cell cycle</keyword>
<dbReference type="RefSeq" id="WP_183374792.1">
    <property type="nucleotide sequence ID" value="NZ_JACHHD010000005.1"/>
</dbReference>
<gene>
    <name evidence="2" type="ORF">HNQ43_000690</name>
</gene>
<dbReference type="InterPro" id="IPR007060">
    <property type="entry name" value="FtsL/DivIC"/>
</dbReference>
<dbReference type="AlphaFoldDB" id="A0A7W8D0V5"/>
<organism evidence="2 3">
    <name type="scientific">Faecalicoccus acidiformans</name>
    <dbReference type="NCBI Taxonomy" id="915173"/>
    <lineage>
        <taxon>Bacteria</taxon>
        <taxon>Bacillati</taxon>
        <taxon>Bacillota</taxon>
        <taxon>Erysipelotrichia</taxon>
        <taxon>Erysipelotrichales</taxon>
        <taxon>Erysipelotrichaceae</taxon>
        <taxon>Faecalicoccus</taxon>
    </lineage>
</organism>
<evidence type="ECO:0000313" key="3">
    <source>
        <dbReference type="Proteomes" id="UP000521313"/>
    </source>
</evidence>
<keyword evidence="2" id="KW-0132">Cell division</keyword>
<evidence type="ECO:0000313" key="2">
    <source>
        <dbReference type="EMBL" id="MBB5184649.1"/>
    </source>
</evidence>
<name>A0A7W8D0V5_9FIRM</name>
<dbReference type="Pfam" id="PF04977">
    <property type="entry name" value="DivIC"/>
    <property type="match status" value="1"/>
</dbReference>
<reference evidence="2 3" key="1">
    <citation type="submission" date="2020-08" db="EMBL/GenBank/DDBJ databases">
        <title>Genomic Encyclopedia of Type Strains, Phase IV (KMG-IV): sequencing the most valuable type-strain genomes for metagenomic binning, comparative biology and taxonomic classification.</title>
        <authorList>
            <person name="Goeker M."/>
        </authorList>
    </citation>
    <scope>NUCLEOTIDE SEQUENCE [LARGE SCALE GENOMIC DNA]</scope>
    <source>
        <strain evidence="2 3">DSM 26963</strain>
    </source>
</reference>
<protein>
    <submittedName>
        <fullName evidence="2">Cell division protein DivIC</fullName>
    </submittedName>
</protein>
<dbReference type="GO" id="GO:0051301">
    <property type="term" value="P:cell division"/>
    <property type="evidence" value="ECO:0007669"/>
    <property type="project" value="UniProtKB-KW"/>
</dbReference>
<dbReference type="Proteomes" id="UP000521313">
    <property type="component" value="Unassembled WGS sequence"/>
</dbReference>